<dbReference type="InterPro" id="IPR010729">
    <property type="entry name" value="Ribosomal_uL29_mit"/>
</dbReference>
<dbReference type="Proteomes" id="UP000002899">
    <property type="component" value="Chromosome I"/>
</dbReference>
<proteinExistence type="inferred from homology"/>
<dbReference type="InterPro" id="IPR038340">
    <property type="entry name" value="MRP-L47_sf"/>
</dbReference>
<sequence length="233" mass="27802">MNIFNITRRLIHTSLPKRGIDDLWKGGFLDPESSFTDKKKFAITGDAWPSCILRLKSFEDLRSLYFTCLKEKNFLLSERLAASQVKAKQMYHGRLKKVKLTIKRILGVITRREIHQQCLRAKYILAAQVEKEKLETKRFHLLEMEKKIEHKIKRLENVDSLQKSSLIVALDKIRADLEINELHLQPLRKVTLQLREPDWRYQKKYSDLPGRITWNREYLPALRKNLKNRIRFY</sequence>
<dbReference type="AlphaFoldDB" id="I7I8B9"/>
<evidence type="ECO:0000256" key="1">
    <source>
        <dbReference type="ARBA" id="ARBA00004173"/>
    </source>
</evidence>
<dbReference type="KEGG" id="bmic:BMR1_01G02870"/>
<dbReference type="GO" id="GO:0003735">
    <property type="term" value="F:structural constituent of ribosome"/>
    <property type="evidence" value="ECO:0007669"/>
    <property type="project" value="InterPro"/>
</dbReference>
<accession>I7I8B9</accession>
<dbReference type="OMA" id="REIHQQC"/>
<dbReference type="RefSeq" id="XP_012647637.1">
    <property type="nucleotide sequence ID" value="XM_012792183.1"/>
</dbReference>
<keyword evidence="5" id="KW-0687">Ribonucleoprotein</keyword>
<dbReference type="GeneID" id="24423646"/>
<dbReference type="OrthoDB" id="270763at2759"/>
<dbReference type="EMBL" id="FO082871">
    <property type="protein sequence ID" value="CCF73028.1"/>
    <property type="molecule type" value="Genomic_DNA"/>
</dbReference>
<reference evidence="7 8" key="3">
    <citation type="journal article" date="2016" name="Sci. Rep.">
        <title>Genome-wide diversity and gene expression profiling of Babesia microti isolates identify polymorphic genes that mediate host-pathogen interactions.</title>
        <authorList>
            <person name="Silva J.C."/>
            <person name="Cornillot E."/>
            <person name="McCracken C."/>
            <person name="Usmani-Brown S."/>
            <person name="Dwivedi A."/>
            <person name="Ifeonu O.O."/>
            <person name="Crabtree J."/>
            <person name="Gotia H.T."/>
            <person name="Virji A.Z."/>
            <person name="Reynes C."/>
            <person name="Colinge J."/>
            <person name="Kumar V."/>
            <person name="Lawres L."/>
            <person name="Pazzi J.E."/>
            <person name="Pablo J.V."/>
            <person name="Hung C."/>
            <person name="Brancato J."/>
            <person name="Kumari P."/>
            <person name="Orvis J."/>
            <person name="Tretina K."/>
            <person name="Chibucos M."/>
            <person name="Ott S."/>
            <person name="Sadzewicz L."/>
            <person name="Sengamalay N."/>
            <person name="Shetty A.C."/>
            <person name="Su Q."/>
            <person name="Tallon L."/>
            <person name="Fraser C.M."/>
            <person name="Frutos R."/>
            <person name="Molina D.M."/>
            <person name="Krause P.J."/>
            <person name="Ben Mamoun C."/>
        </authorList>
    </citation>
    <scope>NUCLEOTIDE SEQUENCE [LARGE SCALE GENOMIC DNA]</scope>
    <source>
        <strain evidence="7 8">RI</strain>
    </source>
</reference>
<evidence type="ECO:0000256" key="6">
    <source>
        <dbReference type="ARBA" id="ARBA00035289"/>
    </source>
</evidence>
<keyword evidence="3 7" id="KW-0689">Ribosomal protein</keyword>
<dbReference type="VEuPathDB" id="PiroplasmaDB:BMR1_01G02870"/>
<reference evidence="7 8" key="2">
    <citation type="journal article" date="2013" name="PLoS ONE">
        <title>Whole genome mapping and re-organization of the nuclear and mitochondrial genomes of Babesia microti isolates.</title>
        <authorList>
            <person name="Cornillot E."/>
            <person name="Dassouli A."/>
            <person name="Garg A."/>
            <person name="Pachikara N."/>
            <person name="Randazzo S."/>
            <person name="Depoix D."/>
            <person name="Carcy B."/>
            <person name="Delbecq S."/>
            <person name="Frutos R."/>
            <person name="Silva J.C."/>
            <person name="Sutton R."/>
            <person name="Krause P.J."/>
            <person name="Mamoun C.B."/>
        </authorList>
    </citation>
    <scope>NUCLEOTIDE SEQUENCE [LARGE SCALE GENOMIC DNA]</scope>
    <source>
        <strain evidence="7 8">RI</strain>
    </source>
</reference>
<dbReference type="Gene3D" id="6.10.330.20">
    <property type="match status" value="1"/>
</dbReference>
<dbReference type="PANTHER" id="PTHR21183">
    <property type="entry name" value="RIBOSOMAL PROTEIN L47, MITOCHONDRIAL-RELATED"/>
    <property type="match status" value="1"/>
</dbReference>
<organism evidence="7 8">
    <name type="scientific">Babesia microti (strain RI)</name>
    <dbReference type="NCBI Taxonomy" id="1133968"/>
    <lineage>
        <taxon>Eukaryota</taxon>
        <taxon>Sar</taxon>
        <taxon>Alveolata</taxon>
        <taxon>Apicomplexa</taxon>
        <taxon>Aconoidasida</taxon>
        <taxon>Piroplasmida</taxon>
        <taxon>Babesiidae</taxon>
        <taxon>Babesia</taxon>
    </lineage>
</organism>
<name>I7I8B9_BABMR</name>
<comment type="subcellular location">
    <subcellularLocation>
        <location evidence="1">Mitochondrion</location>
    </subcellularLocation>
</comment>
<reference evidence="7 8" key="1">
    <citation type="journal article" date="2012" name="Nucleic Acids Res.">
        <title>Sequencing of the smallest Apicomplexan genome from the human pathogen Babesia microti.</title>
        <authorList>
            <person name="Cornillot E."/>
            <person name="Hadj-Kaddour K."/>
            <person name="Dassouli A."/>
            <person name="Noel B."/>
            <person name="Ranwez V."/>
            <person name="Vacherie B."/>
            <person name="Augagneur Y."/>
            <person name="Bres V."/>
            <person name="Duclos A."/>
            <person name="Randazzo S."/>
            <person name="Carcy B."/>
            <person name="Debierre-Grockiego F."/>
            <person name="Delbecq S."/>
            <person name="Moubri-Menage K."/>
            <person name="Shams-Eldin H."/>
            <person name="Usmani-Brown S."/>
            <person name="Bringaud F."/>
            <person name="Wincker P."/>
            <person name="Vivares C.P."/>
            <person name="Schwarz R.T."/>
            <person name="Schetters T.P."/>
            <person name="Krause P.J."/>
            <person name="Gorenflot A."/>
            <person name="Berry V."/>
            <person name="Barbe V."/>
            <person name="Ben Mamoun C."/>
        </authorList>
    </citation>
    <scope>NUCLEOTIDE SEQUENCE [LARGE SCALE GENOMIC DNA]</scope>
    <source>
        <strain evidence="7 8">RI</strain>
    </source>
</reference>
<gene>
    <name evidence="7" type="ORF">BMR1_01G02870</name>
</gene>
<keyword evidence="4" id="KW-0496">Mitochondrion</keyword>
<protein>
    <recommendedName>
        <fullName evidence="6">Large ribosomal subunit protein uL29m</fullName>
    </recommendedName>
</protein>
<evidence type="ECO:0000256" key="5">
    <source>
        <dbReference type="ARBA" id="ARBA00023274"/>
    </source>
</evidence>
<dbReference type="Pfam" id="PF06984">
    <property type="entry name" value="MRP-L47"/>
    <property type="match status" value="1"/>
</dbReference>
<evidence type="ECO:0000313" key="7">
    <source>
        <dbReference type="EMBL" id="CCF73028.1"/>
    </source>
</evidence>
<dbReference type="GO" id="GO:0005762">
    <property type="term" value="C:mitochondrial large ribosomal subunit"/>
    <property type="evidence" value="ECO:0007669"/>
    <property type="project" value="TreeGrafter"/>
</dbReference>
<evidence type="ECO:0000256" key="2">
    <source>
        <dbReference type="ARBA" id="ARBA00009254"/>
    </source>
</evidence>
<evidence type="ECO:0000256" key="4">
    <source>
        <dbReference type="ARBA" id="ARBA00023128"/>
    </source>
</evidence>
<dbReference type="PANTHER" id="PTHR21183:SF18">
    <property type="entry name" value="LARGE RIBOSOMAL SUBUNIT PROTEIN UL29M"/>
    <property type="match status" value="1"/>
</dbReference>
<comment type="similarity">
    <text evidence="2">Belongs to the universal ribosomal protein uL29 family.</text>
</comment>
<dbReference type="GO" id="GO:0032543">
    <property type="term" value="P:mitochondrial translation"/>
    <property type="evidence" value="ECO:0007669"/>
    <property type="project" value="TreeGrafter"/>
</dbReference>
<keyword evidence="8" id="KW-1185">Reference proteome</keyword>
<evidence type="ECO:0000313" key="8">
    <source>
        <dbReference type="Proteomes" id="UP000002899"/>
    </source>
</evidence>
<evidence type="ECO:0000256" key="3">
    <source>
        <dbReference type="ARBA" id="ARBA00022980"/>
    </source>
</evidence>